<comment type="caution">
    <text evidence="1">The sequence shown here is derived from an EMBL/GenBank/DDBJ whole genome shotgun (WGS) entry which is preliminary data.</text>
</comment>
<name>A0A011M7S8_9PROT</name>
<sequence length="230" mass="25797">MFSQATFDFLDELAAHNERAWFAANRERYETQVRTPALAFIAAMEPALRRFAPHFRADPRPTGGSLMRIHRDTRFSRDKRPYKTNIGIQFRHERGKDVHAAAFYVHLAGDGCFFGAGCWHPDPVALAGIRTRIAEQPQRWFAVRDDPRFTAHWALAGDSLSRPPRGYAPDHPAIDDIRRKDFIALAPLSFAEATADGLADLAAQRFAAALPLLDFLCHQADGADSGYPRP</sequence>
<evidence type="ECO:0008006" key="3">
    <source>
        <dbReference type="Google" id="ProtNLM"/>
    </source>
</evidence>
<dbReference type="InterPro" id="IPR012808">
    <property type="entry name" value="CHP02453"/>
</dbReference>
<dbReference type="PANTHER" id="PTHR36452">
    <property type="entry name" value="CHROMOSOME 12, WHOLE GENOME SHOTGUN SEQUENCE"/>
    <property type="match status" value="1"/>
</dbReference>
<proteinExistence type="predicted"/>
<dbReference type="EMBL" id="JFAX01000019">
    <property type="protein sequence ID" value="EXI65743.1"/>
    <property type="molecule type" value="Genomic_DNA"/>
</dbReference>
<dbReference type="InterPro" id="IPR015996">
    <property type="entry name" value="UCP028451"/>
</dbReference>
<dbReference type="PATRIC" id="fig|1454001.3.peg.2999"/>
<dbReference type="PANTHER" id="PTHR36452:SF1">
    <property type="entry name" value="DUF2461 DOMAIN-CONTAINING PROTEIN"/>
    <property type="match status" value="1"/>
</dbReference>
<dbReference type="NCBIfam" id="TIGR02453">
    <property type="entry name" value="TIGR02453 family protein"/>
    <property type="match status" value="1"/>
</dbReference>
<dbReference type="Proteomes" id="UP000020218">
    <property type="component" value="Unassembled WGS sequence"/>
</dbReference>
<gene>
    <name evidence="1" type="ORF">AW08_02955</name>
</gene>
<dbReference type="AlphaFoldDB" id="A0A011M7S8"/>
<protein>
    <recommendedName>
        <fullName evidence="3">TIGR02453 family protein</fullName>
    </recommendedName>
</protein>
<organism evidence="1 2">
    <name type="scientific">Candidatus Accumulibacter adjunctus</name>
    <dbReference type="NCBI Taxonomy" id="1454001"/>
    <lineage>
        <taxon>Bacteria</taxon>
        <taxon>Pseudomonadati</taxon>
        <taxon>Pseudomonadota</taxon>
        <taxon>Betaproteobacteria</taxon>
        <taxon>Candidatus Accumulibacter</taxon>
    </lineage>
</organism>
<dbReference type="PIRSF" id="PIRSF028451">
    <property type="entry name" value="UCP028451"/>
    <property type="match status" value="1"/>
</dbReference>
<dbReference type="Pfam" id="PF09365">
    <property type="entry name" value="DUF2461"/>
    <property type="match status" value="1"/>
</dbReference>
<evidence type="ECO:0000313" key="2">
    <source>
        <dbReference type="Proteomes" id="UP000020218"/>
    </source>
</evidence>
<keyword evidence="2" id="KW-1185">Reference proteome</keyword>
<reference evidence="1" key="1">
    <citation type="submission" date="2014-02" db="EMBL/GenBank/DDBJ databases">
        <title>Expanding our view of genomic diversity in Candidatus Accumulibacter clades.</title>
        <authorList>
            <person name="Skennerton C.T."/>
            <person name="Barr J.J."/>
            <person name="Slater F.R."/>
            <person name="Bond P.L."/>
            <person name="Tyson G.W."/>
        </authorList>
    </citation>
    <scope>NUCLEOTIDE SEQUENCE [LARGE SCALE GENOMIC DNA]</scope>
</reference>
<accession>A0A011M7S8</accession>
<evidence type="ECO:0000313" key="1">
    <source>
        <dbReference type="EMBL" id="EXI65743.1"/>
    </source>
</evidence>